<keyword evidence="5" id="KW-1185">Reference proteome</keyword>
<dbReference type="InterPro" id="IPR016035">
    <property type="entry name" value="Acyl_Trfase/lysoPLipase"/>
</dbReference>
<organism evidence="4 5">
    <name type="scientific">Mycobacterium ulcerans str. Harvey</name>
    <dbReference type="NCBI Taxonomy" id="1299332"/>
    <lineage>
        <taxon>Bacteria</taxon>
        <taxon>Bacillati</taxon>
        <taxon>Actinomycetota</taxon>
        <taxon>Actinomycetes</taxon>
        <taxon>Mycobacteriales</taxon>
        <taxon>Mycobacteriaceae</taxon>
        <taxon>Mycobacterium</taxon>
        <taxon>Mycobacterium ulcerans group</taxon>
    </lineage>
</organism>
<reference evidence="4 5" key="1">
    <citation type="submission" date="2014-01" db="EMBL/GenBank/DDBJ databases">
        <authorList>
            <person name="Dobos K."/>
            <person name="Lenaerts A."/>
            <person name="Ordway D."/>
            <person name="DeGroote M.A."/>
            <person name="Parker T."/>
            <person name="Sizemore C."/>
            <person name="Tallon L.J."/>
            <person name="Sadzewicz L.K."/>
            <person name="Sengamalay N."/>
            <person name="Fraser C.M."/>
            <person name="Hine E."/>
            <person name="Shefchek K.A."/>
            <person name="Das S.P."/>
            <person name="Tettelin H."/>
        </authorList>
    </citation>
    <scope>NUCLEOTIDE SEQUENCE [LARGE SCALE GENOMIC DNA]</scope>
    <source>
        <strain evidence="4 5">Harvey</strain>
    </source>
</reference>
<dbReference type="PROSITE" id="PS51635">
    <property type="entry name" value="PNPLA"/>
    <property type="match status" value="1"/>
</dbReference>
<feature type="short sequence motif" description="DGA/G" evidence="2">
    <location>
        <begin position="37"/>
        <end position="39"/>
    </location>
</feature>
<dbReference type="Gene3D" id="3.40.1090.10">
    <property type="entry name" value="Cytosolic phospholipase A2 catalytic domain"/>
    <property type="match status" value="1"/>
</dbReference>
<evidence type="ECO:0000259" key="3">
    <source>
        <dbReference type="PROSITE" id="PS51635"/>
    </source>
</evidence>
<evidence type="ECO:0000256" key="1">
    <source>
        <dbReference type="ARBA" id="ARBA00023098"/>
    </source>
</evidence>
<evidence type="ECO:0000313" key="4">
    <source>
        <dbReference type="EMBL" id="EUA89593.1"/>
    </source>
</evidence>
<name>A0ABP3AE61_MYCUL</name>
<dbReference type="Proteomes" id="UP000020681">
    <property type="component" value="Unassembled WGS sequence"/>
</dbReference>
<gene>
    <name evidence="4" type="ORF">I551_4083</name>
</gene>
<sequence length="55" mass="5752">MPQPSCTAGQLVDVVGCSLRLPGIYPPQVYQGRLHGDGGVLDNLPVCTLATSEAR</sequence>
<comment type="caution">
    <text evidence="2">Lacks conserved residue(s) required for the propagation of feature annotation.</text>
</comment>
<protein>
    <submittedName>
        <fullName evidence="4">Patatin-like phospholipase family protein</fullName>
    </submittedName>
</protein>
<feature type="domain" description="PNPLA" evidence="3">
    <location>
        <begin position="1"/>
        <end position="50"/>
    </location>
</feature>
<evidence type="ECO:0000313" key="5">
    <source>
        <dbReference type="Proteomes" id="UP000020681"/>
    </source>
</evidence>
<accession>A0ABP3AE61</accession>
<dbReference type="Pfam" id="PF01734">
    <property type="entry name" value="Patatin"/>
    <property type="match status" value="1"/>
</dbReference>
<dbReference type="SUPFAM" id="SSF52151">
    <property type="entry name" value="FabD/lysophospholipase-like"/>
    <property type="match status" value="1"/>
</dbReference>
<dbReference type="EMBL" id="JAOL01000120">
    <property type="protein sequence ID" value="EUA89593.1"/>
    <property type="molecule type" value="Genomic_DNA"/>
</dbReference>
<dbReference type="InterPro" id="IPR002641">
    <property type="entry name" value="PNPLA_dom"/>
</dbReference>
<proteinExistence type="predicted"/>
<keyword evidence="1" id="KW-0443">Lipid metabolism</keyword>
<comment type="caution">
    <text evidence="4">The sequence shown here is derived from an EMBL/GenBank/DDBJ whole genome shotgun (WGS) entry which is preliminary data.</text>
</comment>
<evidence type="ECO:0000256" key="2">
    <source>
        <dbReference type="PROSITE-ProRule" id="PRU01161"/>
    </source>
</evidence>